<evidence type="ECO:0000256" key="2">
    <source>
        <dbReference type="ARBA" id="ARBA00004829"/>
    </source>
</evidence>
<feature type="transmembrane region" description="Helical" evidence="8">
    <location>
        <begin position="81"/>
        <end position="98"/>
    </location>
</feature>
<gene>
    <name evidence="10" type="ORF">D1614_10245</name>
</gene>
<keyword evidence="4" id="KW-0125">Carotenoid biosynthesis</keyword>
<comment type="pathway">
    <text evidence="2">Carotenoid biosynthesis.</text>
</comment>
<feature type="transmembrane region" description="Helical" evidence="8">
    <location>
        <begin position="110"/>
        <end position="127"/>
    </location>
</feature>
<evidence type="ECO:0000256" key="8">
    <source>
        <dbReference type="SAM" id="Phobius"/>
    </source>
</evidence>
<feature type="transmembrane region" description="Helical" evidence="8">
    <location>
        <begin position="133"/>
        <end position="151"/>
    </location>
</feature>
<feature type="transmembrane region" description="Helical" evidence="8">
    <location>
        <begin position="34"/>
        <end position="51"/>
    </location>
</feature>
<keyword evidence="5 8" id="KW-1133">Transmembrane helix</keyword>
<keyword evidence="3 8" id="KW-0812">Transmembrane</keyword>
<feature type="transmembrane region" description="Helical" evidence="8">
    <location>
        <begin position="6"/>
        <end position="22"/>
    </location>
</feature>
<evidence type="ECO:0000256" key="1">
    <source>
        <dbReference type="ARBA" id="ARBA00004141"/>
    </source>
</evidence>
<evidence type="ECO:0000256" key="7">
    <source>
        <dbReference type="ARBA" id="ARBA00023235"/>
    </source>
</evidence>
<evidence type="ECO:0000256" key="5">
    <source>
        <dbReference type="ARBA" id="ARBA00022989"/>
    </source>
</evidence>
<dbReference type="OrthoDB" id="5195186at2"/>
<dbReference type="Pfam" id="PF18916">
    <property type="entry name" value="Lycopene_cyc"/>
    <property type="match status" value="2"/>
</dbReference>
<comment type="subcellular location">
    <subcellularLocation>
        <location evidence="1">Membrane</location>
        <topology evidence="1">Multi-pass membrane protein</topology>
    </subcellularLocation>
</comment>
<feature type="domain" description="Lycopene cyclase" evidence="9">
    <location>
        <begin position="6"/>
        <end position="98"/>
    </location>
</feature>
<comment type="caution">
    <text evidence="10">The sequence shown here is derived from an EMBL/GenBank/DDBJ whole genome shotgun (WGS) entry which is preliminary data.</text>
</comment>
<name>A0A399T1J0_9BACT</name>
<evidence type="ECO:0000256" key="6">
    <source>
        <dbReference type="ARBA" id="ARBA00023136"/>
    </source>
</evidence>
<evidence type="ECO:0000256" key="4">
    <source>
        <dbReference type="ARBA" id="ARBA00022746"/>
    </source>
</evidence>
<reference evidence="10 11" key="1">
    <citation type="submission" date="2018-08" db="EMBL/GenBank/DDBJ databases">
        <title>Pallidiluteibacterium maritimus gen. nov., sp. nov., isolated from coastal sediment.</title>
        <authorList>
            <person name="Zhou L.Y."/>
        </authorList>
    </citation>
    <scope>NUCLEOTIDE SEQUENCE [LARGE SCALE GENOMIC DNA]</scope>
    <source>
        <strain evidence="10 11">XSD2</strain>
    </source>
</reference>
<sequence>MEFKNFSYLLLLLGYLVIPLILGYQRKVRFVFRLRYLIPATIFAGAIFVMWDRRFIEMDIWNFNPAYTSGIQWLKVPMEEWLSFIVIPWSAVYIYEWLKIRFENFEKPRLFVIISLIGFAALAFLAYTFRQNMFSFFTFFLAAIYLGYTVFRNRFRKNLTKFYLAYFVSLLPFTILSGIASRLEIVNYNPQHTMNINLADFPVEKFAYLFLLLLINITIYEYLSERRYFLDFKL</sequence>
<keyword evidence="6 8" id="KW-0472">Membrane</keyword>
<evidence type="ECO:0000313" key="11">
    <source>
        <dbReference type="Proteomes" id="UP000265926"/>
    </source>
</evidence>
<dbReference type="InterPro" id="IPR017825">
    <property type="entry name" value="Lycopene_cyclase_dom"/>
</dbReference>
<dbReference type="RefSeq" id="WP_119437814.1">
    <property type="nucleotide sequence ID" value="NZ_QWGR01000004.1"/>
</dbReference>
<feature type="domain" description="Lycopene cyclase" evidence="9">
    <location>
        <begin position="133"/>
        <end position="223"/>
    </location>
</feature>
<dbReference type="GO" id="GO:0016020">
    <property type="term" value="C:membrane"/>
    <property type="evidence" value="ECO:0007669"/>
    <property type="project" value="UniProtKB-SubCell"/>
</dbReference>
<protein>
    <submittedName>
        <fullName evidence="10">Lycopene cyclase domain-containing protein</fullName>
    </submittedName>
</protein>
<dbReference type="GO" id="GO:0016872">
    <property type="term" value="F:intramolecular lyase activity"/>
    <property type="evidence" value="ECO:0007669"/>
    <property type="project" value="InterPro"/>
</dbReference>
<proteinExistence type="predicted"/>
<organism evidence="10 11">
    <name type="scientific">Maribellus luteus</name>
    <dbReference type="NCBI Taxonomy" id="2305463"/>
    <lineage>
        <taxon>Bacteria</taxon>
        <taxon>Pseudomonadati</taxon>
        <taxon>Bacteroidota</taxon>
        <taxon>Bacteroidia</taxon>
        <taxon>Marinilabiliales</taxon>
        <taxon>Prolixibacteraceae</taxon>
        <taxon>Maribellus</taxon>
    </lineage>
</organism>
<feature type="transmembrane region" description="Helical" evidence="8">
    <location>
        <begin position="163"/>
        <end position="186"/>
    </location>
</feature>
<evidence type="ECO:0000256" key="3">
    <source>
        <dbReference type="ARBA" id="ARBA00022692"/>
    </source>
</evidence>
<keyword evidence="11" id="KW-1185">Reference proteome</keyword>
<evidence type="ECO:0000313" key="10">
    <source>
        <dbReference type="EMBL" id="RIJ48894.1"/>
    </source>
</evidence>
<dbReference type="NCBIfam" id="TIGR03462">
    <property type="entry name" value="CarR_dom_SF"/>
    <property type="match status" value="1"/>
</dbReference>
<evidence type="ECO:0000259" key="9">
    <source>
        <dbReference type="Pfam" id="PF18916"/>
    </source>
</evidence>
<dbReference type="AlphaFoldDB" id="A0A399T1J0"/>
<dbReference type="GO" id="GO:0045436">
    <property type="term" value="F:lycopene beta cyclase activity"/>
    <property type="evidence" value="ECO:0007669"/>
    <property type="project" value="UniProtKB-ARBA"/>
</dbReference>
<keyword evidence="7" id="KW-0413">Isomerase</keyword>
<dbReference type="GO" id="GO:0016117">
    <property type="term" value="P:carotenoid biosynthetic process"/>
    <property type="evidence" value="ECO:0007669"/>
    <property type="project" value="UniProtKB-KW"/>
</dbReference>
<accession>A0A399T1J0</accession>
<feature type="transmembrane region" description="Helical" evidence="8">
    <location>
        <begin position="206"/>
        <end position="223"/>
    </location>
</feature>
<dbReference type="EMBL" id="QWGR01000004">
    <property type="protein sequence ID" value="RIJ48894.1"/>
    <property type="molecule type" value="Genomic_DNA"/>
</dbReference>
<dbReference type="Proteomes" id="UP000265926">
    <property type="component" value="Unassembled WGS sequence"/>
</dbReference>